<keyword evidence="1" id="KW-0732">Signal</keyword>
<dbReference type="Proteomes" id="UP001153321">
    <property type="component" value="Chromosome 24"/>
</dbReference>
<protein>
    <recommendedName>
        <fullName evidence="4">Peptidase S1 domain-containing protein</fullName>
    </recommendedName>
</protein>
<reference evidence="2" key="1">
    <citation type="submission" date="2022-02" db="EMBL/GenBank/DDBJ databases">
        <authorList>
            <person name="King R."/>
        </authorList>
    </citation>
    <scope>NUCLEOTIDE SEQUENCE</scope>
</reference>
<dbReference type="SUPFAM" id="SSF50494">
    <property type="entry name" value="Trypsin-like serine proteases"/>
    <property type="match status" value="1"/>
</dbReference>
<dbReference type="InterPro" id="IPR009003">
    <property type="entry name" value="Peptidase_S1_PA"/>
</dbReference>
<organism evidence="2 3">
    <name type="scientific">Spodoptera littoralis</name>
    <name type="common">Egyptian cotton leafworm</name>
    <dbReference type="NCBI Taxonomy" id="7109"/>
    <lineage>
        <taxon>Eukaryota</taxon>
        <taxon>Metazoa</taxon>
        <taxon>Ecdysozoa</taxon>
        <taxon>Arthropoda</taxon>
        <taxon>Hexapoda</taxon>
        <taxon>Insecta</taxon>
        <taxon>Pterygota</taxon>
        <taxon>Neoptera</taxon>
        <taxon>Endopterygota</taxon>
        <taxon>Lepidoptera</taxon>
        <taxon>Glossata</taxon>
        <taxon>Ditrysia</taxon>
        <taxon>Noctuoidea</taxon>
        <taxon>Noctuidae</taxon>
        <taxon>Amphipyrinae</taxon>
        <taxon>Spodoptera</taxon>
    </lineage>
</organism>
<name>A0A9P0I8Y3_SPOLI</name>
<evidence type="ECO:0000313" key="2">
    <source>
        <dbReference type="EMBL" id="CAH1641893.1"/>
    </source>
</evidence>
<accession>A0A9P0I8Y3</accession>
<dbReference type="AlphaFoldDB" id="A0A9P0I8Y3"/>
<evidence type="ECO:0000256" key="1">
    <source>
        <dbReference type="SAM" id="SignalP"/>
    </source>
</evidence>
<keyword evidence="3" id="KW-1185">Reference proteome</keyword>
<proteinExistence type="predicted"/>
<dbReference type="InterPro" id="IPR043504">
    <property type="entry name" value="Peptidase_S1_PA_chymotrypsin"/>
</dbReference>
<evidence type="ECO:0008006" key="4">
    <source>
        <dbReference type="Google" id="ProtNLM"/>
    </source>
</evidence>
<gene>
    <name evidence="2" type="ORF">SPLIT_LOCUS7249</name>
</gene>
<feature type="chain" id="PRO_5040332359" description="Peptidase S1 domain-containing protein" evidence="1">
    <location>
        <begin position="20"/>
        <end position="463"/>
    </location>
</feature>
<evidence type="ECO:0000313" key="3">
    <source>
        <dbReference type="Proteomes" id="UP001153321"/>
    </source>
</evidence>
<feature type="signal peptide" evidence="1">
    <location>
        <begin position="1"/>
        <end position="19"/>
    </location>
</feature>
<sequence>MRLLPFLFSISSYVSQVLSSYCGIDRSPTSHLYMSTAKIEDYPWFGLLSYPIGKKLFTTSVVLVTRQMALASADEIDKLPKEHFRAQARVIIGRNCRGESPYIRIREYTYHSDFFKDKVNALAMIQLETDHISFKLQPICGPPMNFQNDTFYAMLLDDDCQKGELSIYKMKYVPFHHCKSYYRRTGLDFDTLWPSHTTCAQSVTGGECVWRSGALLVTRVDHRWRLLGFGVYGPGCQAPARFLDYGMYHKWVKESFEDIGKPSISTVAENHLVMRRTFSKIQRFGECDKEEKQYDIFTDETEISKDVQGSYKYNLTLVAGMEYSCMEIKAQYPPDKVGKPKLMVRRWCAGDQTTVVCYSGTQFIELNFYVEIDFDNSFIFQLNAYGQQMKVIDPMLAHRYRNARTRYPPRPKIKRLWGLLKNLSRRNVYYKEPKYSKINRDHGKWAFKYPLIYLESARSEEHK</sequence>
<dbReference type="EMBL" id="LR824555">
    <property type="protein sequence ID" value="CAH1641893.1"/>
    <property type="molecule type" value="Genomic_DNA"/>
</dbReference>
<dbReference type="Gene3D" id="2.40.10.10">
    <property type="entry name" value="Trypsin-like serine proteases"/>
    <property type="match status" value="1"/>
</dbReference>